<dbReference type="SMART" id="SM00443">
    <property type="entry name" value="G_patch"/>
    <property type="match status" value="1"/>
</dbReference>
<dbReference type="GO" id="GO:0003676">
    <property type="term" value="F:nucleic acid binding"/>
    <property type="evidence" value="ECO:0007669"/>
    <property type="project" value="InterPro"/>
</dbReference>
<dbReference type="GO" id="GO:0005730">
    <property type="term" value="C:nucleolus"/>
    <property type="evidence" value="ECO:0007669"/>
    <property type="project" value="UniProtKB-SubCell"/>
</dbReference>
<proteinExistence type="inferred from homology"/>
<keyword evidence="4" id="KW-0539">Nucleus</keyword>
<dbReference type="OrthoDB" id="29523at2759"/>
<comment type="caution">
    <text evidence="9">The sequence shown here is derived from an EMBL/GenBank/DDBJ whole genome shotgun (WGS) entry which is preliminary data.</text>
</comment>
<dbReference type="VEuPathDB" id="FungiDB:TREMEDRAFT_66876"/>
<gene>
    <name evidence="9" type="ORF">M231_02966</name>
</gene>
<keyword evidence="2" id="KW-0690">Ribosome biogenesis</keyword>
<name>A0A4Q1BPG4_TREME</name>
<evidence type="ECO:0000256" key="2">
    <source>
        <dbReference type="ARBA" id="ARBA00022517"/>
    </source>
</evidence>
<reference evidence="9 10" key="1">
    <citation type="submission" date="2016-06" db="EMBL/GenBank/DDBJ databases">
        <title>Evolution of pathogenesis and genome organization in the Tremellales.</title>
        <authorList>
            <person name="Cuomo C."/>
            <person name="Litvintseva A."/>
            <person name="Heitman J."/>
            <person name="Chen Y."/>
            <person name="Sun S."/>
            <person name="Springer D."/>
            <person name="Dromer F."/>
            <person name="Young S."/>
            <person name="Zeng Q."/>
            <person name="Chapman S."/>
            <person name="Gujja S."/>
            <person name="Saif S."/>
            <person name="Birren B."/>
        </authorList>
    </citation>
    <scope>NUCLEOTIDE SEQUENCE [LARGE SCALE GENOMIC DNA]</scope>
    <source>
        <strain evidence="9 10">ATCC 28783</strain>
    </source>
</reference>
<feature type="compositionally biased region" description="Basic and acidic residues" evidence="7">
    <location>
        <begin position="302"/>
        <end position="312"/>
    </location>
</feature>
<dbReference type="Proteomes" id="UP000289152">
    <property type="component" value="Unassembled WGS sequence"/>
</dbReference>
<dbReference type="PANTHER" id="PTHR23149">
    <property type="entry name" value="G PATCH DOMAIN CONTAINING PROTEIN"/>
    <property type="match status" value="1"/>
</dbReference>
<dbReference type="InParanoid" id="A0A4Q1BPG4"/>
<keyword evidence="3" id="KW-0698">rRNA processing</keyword>
<organism evidence="9 10">
    <name type="scientific">Tremella mesenterica</name>
    <name type="common">Jelly fungus</name>
    <dbReference type="NCBI Taxonomy" id="5217"/>
    <lineage>
        <taxon>Eukaryota</taxon>
        <taxon>Fungi</taxon>
        <taxon>Dikarya</taxon>
        <taxon>Basidiomycota</taxon>
        <taxon>Agaricomycotina</taxon>
        <taxon>Tremellomycetes</taxon>
        <taxon>Tremellales</taxon>
        <taxon>Tremellaceae</taxon>
        <taxon>Tremella</taxon>
    </lineage>
</organism>
<dbReference type="EMBL" id="SDIL01000027">
    <property type="protein sequence ID" value="RXK39773.1"/>
    <property type="molecule type" value="Genomic_DNA"/>
</dbReference>
<dbReference type="STRING" id="5217.A0A4Q1BPG4"/>
<feature type="region of interest" description="Disordered" evidence="7">
    <location>
        <begin position="157"/>
        <end position="176"/>
    </location>
</feature>
<evidence type="ECO:0000259" key="8">
    <source>
        <dbReference type="PROSITE" id="PS50174"/>
    </source>
</evidence>
<evidence type="ECO:0000256" key="7">
    <source>
        <dbReference type="SAM" id="MobiDB-lite"/>
    </source>
</evidence>
<evidence type="ECO:0000313" key="10">
    <source>
        <dbReference type="Proteomes" id="UP000289152"/>
    </source>
</evidence>
<dbReference type="InterPro" id="IPR000467">
    <property type="entry name" value="G_patch_dom"/>
</dbReference>
<keyword evidence="10" id="KW-1185">Reference proteome</keyword>
<dbReference type="InterPro" id="IPR050656">
    <property type="entry name" value="PINX1"/>
</dbReference>
<feature type="region of interest" description="Disordered" evidence="7">
    <location>
        <begin position="97"/>
        <end position="116"/>
    </location>
</feature>
<comment type="subcellular location">
    <subcellularLocation>
        <location evidence="1">Nucleus</location>
        <location evidence="1">Nucleolus</location>
    </subcellularLocation>
</comment>
<feature type="compositionally biased region" description="Basic and acidic residues" evidence="7">
    <location>
        <begin position="368"/>
        <end position="377"/>
    </location>
</feature>
<feature type="domain" description="G-patch" evidence="8">
    <location>
        <begin position="25"/>
        <end position="71"/>
    </location>
</feature>
<protein>
    <recommendedName>
        <fullName evidence="6">PinX1-related protein 1</fullName>
    </recommendedName>
</protein>
<evidence type="ECO:0000256" key="1">
    <source>
        <dbReference type="ARBA" id="ARBA00004604"/>
    </source>
</evidence>
<dbReference type="AlphaFoldDB" id="A0A4Q1BPG4"/>
<dbReference type="GO" id="GO:0006364">
    <property type="term" value="P:rRNA processing"/>
    <property type="evidence" value="ECO:0007669"/>
    <property type="project" value="UniProtKB-KW"/>
</dbReference>
<evidence type="ECO:0000256" key="5">
    <source>
        <dbReference type="ARBA" id="ARBA00038007"/>
    </source>
</evidence>
<dbReference type="PANTHER" id="PTHR23149:SF31">
    <property type="entry name" value="PROTEIN PXR1"/>
    <property type="match status" value="1"/>
</dbReference>
<evidence type="ECO:0000256" key="3">
    <source>
        <dbReference type="ARBA" id="ARBA00022552"/>
    </source>
</evidence>
<comment type="similarity">
    <text evidence="5">Belongs to the PINX1 family.</text>
</comment>
<sequence length="377" mass="41223">MGLSERKVKQRIGLDPRNLSWSNDQSRFSYKHMTALGWKESSGLGSDLGGNPNHIAVVRRLDNSGIGTSRARKEGEDNAAGAGVAGRGLDDVLKRLQAASESSTPSPAPEVAEKVPAPVKSRIASRQKHLHAKRLASSSPAALAEILGVPISSLPTSITTTPTTTSPPTPVSEPLTVSEEEIDGRKVTETTSTSSLSVADYFRQKLREKMLARQANTNTASSSTPSTNDLAENSLARIKEEVKVAVGGVSWEGSKTTFAEVTEPTCTQNAKVLVEETKVQAFQEVITLVSDTKQERRRRKEEKRARKADKLAKKTANISSVEVTPSVRKEKKRKRETGDTVEIEATEEWDNINEPAEMRKKKRKEKKKREIVDDTTA</sequence>
<evidence type="ECO:0000313" key="9">
    <source>
        <dbReference type="EMBL" id="RXK39773.1"/>
    </source>
</evidence>
<feature type="region of interest" description="Disordered" evidence="7">
    <location>
        <begin position="292"/>
        <end position="341"/>
    </location>
</feature>
<evidence type="ECO:0000256" key="6">
    <source>
        <dbReference type="ARBA" id="ARBA00041961"/>
    </source>
</evidence>
<dbReference type="Pfam" id="PF01585">
    <property type="entry name" value="G-patch"/>
    <property type="match status" value="1"/>
</dbReference>
<accession>A0A4Q1BPG4</accession>
<feature type="region of interest" description="Disordered" evidence="7">
    <location>
        <begin position="358"/>
        <end position="377"/>
    </location>
</feature>
<dbReference type="PROSITE" id="PS50174">
    <property type="entry name" value="G_PATCH"/>
    <property type="match status" value="1"/>
</dbReference>
<evidence type="ECO:0000256" key="4">
    <source>
        <dbReference type="ARBA" id="ARBA00023242"/>
    </source>
</evidence>